<evidence type="ECO:0000313" key="2">
    <source>
        <dbReference type="EMBL" id="EIC28353.1"/>
    </source>
</evidence>
<dbReference type="SUPFAM" id="SSF69047">
    <property type="entry name" value="Hypothetical protein YjbJ"/>
    <property type="match status" value="1"/>
</dbReference>
<dbReference type="Proteomes" id="UP000005090">
    <property type="component" value="Chromosome"/>
</dbReference>
<dbReference type="InterPro" id="IPR036629">
    <property type="entry name" value="YjbJ_sf"/>
</dbReference>
<dbReference type="STRING" id="686340.Metal_0502"/>
<dbReference type="RefSeq" id="WP_005369309.1">
    <property type="nucleotide sequence ID" value="NZ_CM001475.1"/>
</dbReference>
<proteinExistence type="predicted"/>
<gene>
    <name evidence="2" type="ORF">Metal_0502</name>
</gene>
<reference evidence="2 3" key="1">
    <citation type="journal article" date="2013" name="Genome Announc.">
        <title>Genome Sequence of the Obligate Gammaproteobacterial Methanotroph Methylomicrobium album Strain BG8.</title>
        <authorList>
            <person name="Kits K.D."/>
            <person name="Kalyuzhnaya M.G."/>
            <person name="Klotz M.G."/>
            <person name="Jetten M.S."/>
            <person name="Op den Camp H.J."/>
            <person name="Vuilleumier S."/>
            <person name="Bringel F."/>
            <person name="Dispirito A.A."/>
            <person name="Murrell J.C."/>
            <person name="Bruce D."/>
            <person name="Cheng J.F."/>
            <person name="Copeland A."/>
            <person name="Goodwin L."/>
            <person name="Hauser L."/>
            <person name="Lajus A."/>
            <person name="Land M.L."/>
            <person name="Lapidus A."/>
            <person name="Lucas S."/>
            <person name="Medigue C."/>
            <person name="Pitluck S."/>
            <person name="Woyke T."/>
            <person name="Zeytun A."/>
            <person name="Stein L.Y."/>
        </authorList>
    </citation>
    <scope>NUCLEOTIDE SEQUENCE [LARGE SCALE GENOMIC DNA]</scope>
    <source>
        <strain evidence="2 3">BG8</strain>
    </source>
</reference>
<accession>H8GNC4</accession>
<organism evidence="2 3">
    <name type="scientific">Methylomicrobium album BG8</name>
    <dbReference type="NCBI Taxonomy" id="686340"/>
    <lineage>
        <taxon>Bacteria</taxon>
        <taxon>Pseudomonadati</taxon>
        <taxon>Pseudomonadota</taxon>
        <taxon>Gammaproteobacteria</taxon>
        <taxon>Methylococcales</taxon>
        <taxon>Methylococcaceae</taxon>
        <taxon>Methylomicrobium</taxon>
    </lineage>
</organism>
<feature type="compositionally biased region" description="Polar residues" evidence="1">
    <location>
        <begin position="1"/>
        <end position="14"/>
    </location>
</feature>
<name>H8GNC4_METAL</name>
<keyword evidence="3" id="KW-1185">Reference proteome</keyword>
<protein>
    <submittedName>
        <fullName evidence="2">Uncharacterized protein</fullName>
    </submittedName>
</protein>
<feature type="region of interest" description="Disordered" evidence="1">
    <location>
        <begin position="1"/>
        <end position="28"/>
    </location>
</feature>
<evidence type="ECO:0000313" key="3">
    <source>
        <dbReference type="Proteomes" id="UP000005090"/>
    </source>
</evidence>
<dbReference type="HOGENOM" id="CLU_135567_4_1_6"/>
<dbReference type="Gene3D" id="1.10.1470.10">
    <property type="entry name" value="YjbJ"/>
    <property type="match status" value="1"/>
</dbReference>
<sequence>MRYNPTDNNESQFKSKSKDRRRRLADDELGRFSGKSDTLLKKTQRKYKIAKKEADKQIKDWEKAYS</sequence>
<dbReference type="AlphaFoldDB" id="H8GNC4"/>
<dbReference type="eggNOG" id="COG3237">
    <property type="taxonomic scope" value="Bacteria"/>
</dbReference>
<dbReference type="EMBL" id="CM001475">
    <property type="protein sequence ID" value="EIC28353.1"/>
    <property type="molecule type" value="Genomic_DNA"/>
</dbReference>
<evidence type="ECO:0000256" key="1">
    <source>
        <dbReference type="SAM" id="MobiDB-lite"/>
    </source>
</evidence>